<evidence type="ECO:0000313" key="1">
    <source>
        <dbReference type="EMBL" id="KAA8529340.1"/>
    </source>
</evidence>
<name>A0A5J5AFG3_9ASTE</name>
<gene>
    <name evidence="1" type="ORF">F0562_033861</name>
</gene>
<sequence>MRNRVQISLFRGGSTVRLSFSSSFLSPHGDEHLSLTIFFSRFKRGRRPLVRSNNLRFCLEMYKENG</sequence>
<organism evidence="1 2">
    <name type="scientific">Nyssa sinensis</name>
    <dbReference type="NCBI Taxonomy" id="561372"/>
    <lineage>
        <taxon>Eukaryota</taxon>
        <taxon>Viridiplantae</taxon>
        <taxon>Streptophyta</taxon>
        <taxon>Embryophyta</taxon>
        <taxon>Tracheophyta</taxon>
        <taxon>Spermatophyta</taxon>
        <taxon>Magnoliopsida</taxon>
        <taxon>eudicotyledons</taxon>
        <taxon>Gunneridae</taxon>
        <taxon>Pentapetalae</taxon>
        <taxon>asterids</taxon>
        <taxon>Cornales</taxon>
        <taxon>Nyssaceae</taxon>
        <taxon>Nyssa</taxon>
    </lineage>
</organism>
<reference evidence="1 2" key="1">
    <citation type="submission" date="2019-09" db="EMBL/GenBank/DDBJ databases">
        <title>A chromosome-level genome assembly of the Chinese tupelo Nyssa sinensis.</title>
        <authorList>
            <person name="Yang X."/>
            <person name="Kang M."/>
            <person name="Yang Y."/>
            <person name="Xiong H."/>
            <person name="Wang M."/>
            <person name="Zhang Z."/>
            <person name="Wang Z."/>
            <person name="Wu H."/>
            <person name="Ma T."/>
            <person name="Liu J."/>
            <person name="Xi Z."/>
        </authorList>
    </citation>
    <scope>NUCLEOTIDE SEQUENCE [LARGE SCALE GENOMIC DNA]</scope>
    <source>
        <strain evidence="1">J267</strain>
        <tissue evidence="1">Leaf</tissue>
    </source>
</reference>
<keyword evidence="2" id="KW-1185">Reference proteome</keyword>
<dbReference type="EMBL" id="CM018044">
    <property type="protein sequence ID" value="KAA8529340.1"/>
    <property type="molecule type" value="Genomic_DNA"/>
</dbReference>
<accession>A0A5J5AFG3</accession>
<proteinExistence type="predicted"/>
<protein>
    <submittedName>
        <fullName evidence="1">Uncharacterized protein</fullName>
    </submittedName>
</protein>
<evidence type="ECO:0000313" key="2">
    <source>
        <dbReference type="Proteomes" id="UP000325577"/>
    </source>
</evidence>
<dbReference type="Proteomes" id="UP000325577">
    <property type="component" value="Linkage Group LG20"/>
</dbReference>
<dbReference type="AlphaFoldDB" id="A0A5J5AFG3"/>